<protein>
    <submittedName>
        <fullName evidence="1">Uncharacterized protein</fullName>
    </submittedName>
</protein>
<dbReference type="AlphaFoldDB" id="F6D353"/>
<dbReference type="HOGENOM" id="CLU_2353248_0_0_2"/>
<dbReference type="GeneID" id="10668471"/>
<reference evidence="1 2" key="1">
    <citation type="journal article" date="2014" name="Int. J. Syst. Evol. Microbiol.">
        <title>Methanobacterium paludis sp. nov. and a novel strain of Methanobacterium lacus isolated from northern peatlands.</title>
        <authorList>
            <person name="Cadillo-Quiroz H."/>
            <person name="Brauer S.L."/>
            <person name="Goodson N."/>
            <person name="Yavitt J.B."/>
            <person name="Zinder S.H."/>
        </authorList>
    </citation>
    <scope>NUCLEOTIDE SEQUENCE [LARGE SCALE GENOMIC DNA]</scope>
    <source>
        <strain evidence="2">DSM 25820 / JCM 18151 / SWAN1</strain>
    </source>
</reference>
<organism evidence="1 2">
    <name type="scientific">Methanobacterium paludis (strain DSM 25820 / JCM 18151 / SWAN1)</name>
    <dbReference type="NCBI Taxonomy" id="868131"/>
    <lineage>
        <taxon>Archaea</taxon>
        <taxon>Methanobacteriati</taxon>
        <taxon>Methanobacteriota</taxon>
        <taxon>Methanomada group</taxon>
        <taxon>Methanobacteria</taxon>
        <taxon>Methanobacteriales</taxon>
        <taxon>Methanobacteriaceae</taxon>
        <taxon>Methanobacterium</taxon>
    </lineage>
</organism>
<accession>F6D353</accession>
<proteinExistence type="predicted"/>
<evidence type="ECO:0000313" key="1">
    <source>
        <dbReference type="EMBL" id="AEG17993.1"/>
    </source>
</evidence>
<dbReference type="KEGG" id="mew:MSWAN_0969"/>
<sequence length="96" mass="11265">MQKNMQNRAVIFALTLVFALVICGAASAAPRGGCGPGAHFQKCCCNDGWNDGYWNWNSWDPWMNWNCGCNNFRFNRFHRFNRFNDFNRFNNRIGFR</sequence>
<dbReference type="Proteomes" id="UP000009231">
    <property type="component" value="Chromosome"/>
</dbReference>
<gene>
    <name evidence="1" type="ordered locus">MSWAN_0969</name>
</gene>
<dbReference type="RefSeq" id="WP_013825495.1">
    <property type="nucleotide sequence ID" value="NC_015574.1"/>
</dbReference>
<dbReference type="EMBL" id="CP002772">
    <property type="protein sequence ID" value="AEG17993.1"/>
    <property type="molecule type" value="Genomic_DNA"/>
</dbReference>
<evidence type="ECO:0000313" key="2">
    <source>
        <dbReference type="Proteomes" id="UP000009231"/>
    </source>
</evidence>
<keyword evidence="2" id="KW-1185">Reference proteome</keyword>
<name>F6D353_METPW</name>